<name>A0A433J1N8_9PROT</name>
<dbReference type="RefSeq" id="WP_127003605.1">
    <property type="nucleotide sequence ID" value="NZ_JBNPXW010000011.1"/>
</dbReference>
<sequence length="279" mass="29520">MTRFATLIAFCLAACPGAAGPARADLPAPAATFIGNATALAQALADTRYVHESSVQGAVIRPLGGGKLDIDADCSGWVSHNLERLPLHYEAVRRYQPQVAGEAGRPYPRATVYRQYFASLPPGAPFQAVRTLAAVQPGDILSWCLPGHCGVPYSGKPADDTGHVMVVLSKPIPNDARSAFLMVLDASSVTHYSVATLPEAVRAKHPELNTLYANYPTVRDRTEIVDGKTRTVTSGVGPGFILFGTNPDGSVGSFQFGPGDHTNSEGIGFAIGRPVPLRR</sequence>
<dbReference type="AlphaFoldDB" id="A0A433J1N8"/>
<comment type="caution">
    <text evidence="2">The sequence shown here is derived from an EMBL/GenBank/DDBJ whole genome shotgun (WGS) entry which is preliminary data.</text>
</comment>
<evidence type="ECO:0000313" key="2">
    <source>
        <dbReference type="EMBL" id="RUQ64552.1"/>
    </source>
</evidence>
<dbReference type="EMBL" id="RZIJ01000029">
    <property type="protein sequence ID" value="RUQ64552.1"/>
    <property type="molecule type" value="Genomic_DNA"/>
</dbReference>
<keyword evidence="1" id="KW-0732">Signal</keyword>
<proteinExistence type="predicted"/>
<accession>A0A433J1N8</accession>
<gene>
    <name evidence="2" type="ORF">EJ913_26515</name>
</gene>
<feature type="signal peptide" evidence="1">
    <location>
        <begin position="1"/>
        <end position="24"/>
    </location>
</feature>
<dbReference type="OrthoDB" id="116992at2"/>
<keyword evidence="3" id="KW-1185">Reference proteome</keyword>
<dbReference type="Proteomes" id="UP000280346">
    <property type="component" value="Unassembled WGS sequence"/>
</dbReference>
<feature type="chain" id="PRO_5019324417" evidence="1">
    <location>
        <begin position="25"/>
        <end position="279"/>
    </location>
</feature>
<evidence type="ECO:0000313" key="3">
    <source>
        <dbReference type="Proteomes" id="UP000280346"/>
    </source>
</evidence>
<evidence type="ECO:0000256" key="1">
    <source>
        <dbReference type="SAM" id="SignalP"/>
    </source>
</evidence>
<organism evidence="2 3">
    <name type="scientific">Azospirillum doebereinerae</name>
    <dbReference type="NCBI Taxonomy" id="92933"/>
    <lineage>
        <taxon>Bacteria</taxon>
        <taxon>Pseudomonadati</taxon>
        <taxon>Pseudomonadota</taxon>
        <taxon>Alphaproteobacteria</taxon>
        <taxon>Rhodospirillales</taxon>
        <taxon>Azospirillaceae</taxon>
        <taxon>Azospirillum</taxon>
    </lineage>
</organism>
<reference evidence="2 3" key="1">
    <citation type="submission" date="2018-12" db="EMBL/GenBank/DDBJ databases">
        <authorList>
            <person name="Yang Y."/>
        </authorList>
    </citation>
    <scope>NUCLEOTIDE SEQUENCE [LARGE SCALE GENOMIC DNA]</scope>
    <source>
        <strain evidence="2 3">GSF71</strain>
    </source>
</reference>
<protein>
    <submittedName>
        <fullName evidence="2">Uncharacterized protein</fullName>
    </submittedName>
</protein>